<sequence>ATVAKQSQDLAKKLKEVTSDVRFGFGSFVDKPVMPFASSAQIHLPKGDVVAPYSFKNHLKLTSDTAAFAREVQQAKNSSNLDEPEGSLDAIMQVIACQSEIGWREDARKLLIMSTDGPFHIAGDGKLAGIVIPNDMLCHLDNNSYTHEKILDYPSIGQLNAKVKETQINVIFAVAVNQKLLYEKLSSRIIGSKTVTLESDSSNVVEVIRTEYQKLKATLELNQDPEKTDDLKITYTYSCDGDGKVVSHEYDSLKKPKCTIKKPQQKLEFDITVELLEQACVGPTPFESKEIKIYPFSLGNETLTLNIKAICDCPCNSQDVKVSDEKCNKAGDLTCGVCKCDEKHGGKKCECDATRNAQVGDAGCVDPDTGIVCSNKGKCVCGKCECDKDKDNYKEVYDGDKCQYDRRKCRAPGSRDICSGHGVCDKEKCGCNEGYDGTYCNCVSNYDGNCKEPGTTERCNGRGSCECGSETPDKIIFKKCECQKELSYGGAYCHTCEGCTSEGAVCGDTFIEDCIGCLDRLKALEEIPKENTLQAATLNVVNQIGGHLTSPETPTGCEQVCSKSKTSKNVTFQLTIADSFEGDSSVGPSSQKFVFCEHQNEDKCKINYRYFYHTEQGQSTYLRAEVIRKRNEDCPKTPWWIIGVVVGSILLIGILLLLIWKIITHIHDTREYQRFEKEREGTKWGGGDNPLYTGPTSQFLNPLRNRRSQMPSATVAHLSLLFQFLRNMGGKKGNTRDQRGSVVNHNYSQKSYKKEGYKSFEEFYPFYLGEHCNVTNRRLHLLATTNVVLILIWIAFTGNSYLLPVAVIQGYALAWFGHFFFEGNKPATFKHPFYSLMGDWRMWFEVATGLSSKIGRYSKQAFHLF</sequence>
<dbReference type="Proteomes" id="UP000708208">
    <property type="component" value="Unassembled WGS sequence"/>
</dbReference>
<dbReference type="PIRSF" id="PIRSF002512">
    <property type="entry name" value="Integrin_B"/>
    <property type="match status" value="1"/>
</dbReference>
<evidence type="ECO:0000313" key="17">
    <source>
        <dbReference type="Proteomes" id="UP000708208"/>
    </source>
</evidence>
<keyword evidence="7" id="KW-0130">Cell adhesion</keyword>
<name>A0A8J2LSV4_9HEXA</name>
<protein>
    <recommendedName>
        <fullName evidence="18">Integrin beta</fullName>
    </recommendedName>
</protein>
<dbReference type="Pfam" id="PF06127">
    <property type="entry name" value="Mpo1-like"/>
    <property type="match status" value="1"/>
</dbReference>
<comment type="subcellular location">
    <subcellularLocation>
        <location evidence="1">Cell membrane</location>
        <topology evidence="1">Single-pass type I membrane protein</topology>
    </subcellularLocation>
</comment>
<evidence type="ECO:0000256" key="7">
    <source>
        <dbReference type="ARBA" id="ARBA00022889"/>
    </source>
</evidence>
<evidence type="ECO:0000256" key="3">
    <source>
        <dbReference type="ARBA" id="ARBA00022475"/>
    </source>
</evidence>
<feature type="transmembrane region" description="Helical" evidence="13">
    <location>
        <begin position="639"/>
        <end position="660"/>
    </location>
</feature>
<keyword evidence="4 13" id="KW-0812">Transmembrane</keyword>
<evidence type="ECO:0000313" key="16">
    <source>
        <dbReference type="EMBL" id="CAG7837086.1"/>
    </source>
</evidence>
<dbReference type="Pfam" id="PF00362">
    <property type="entry name" value="Integrin_beta"/>
    <property type="match status" value="1"/>
</dbReference>
<dbReference type="InterPro" id="IPR057073">
    <property type="entry name" value="EGF_integrin_2"/>
</dbReference>
<evidence type="ECO:0000256" key="10">
    <source>
        <dbReference type="ARBA" id="ARBA00023136"/>
    </source>
</evidence>
<keyword evidence="10 13" id="KW-0472">Membrane</keyword>
<evidence type="ECO:0000256" key="8">
    <source>
        <dbReference type="ARBA" id="ARBA00022989"/>
    </source>
</evidence>
<keyword evidence="12" id="KW-0325">Glycoprotein</keyword>
<dbReference type="GO" id="GO:0009986">
    <property type="term" value="C:cell surface"/>
    <property type="evidence" value="ECO:0007669"/>
    <property type="project" value="TreeGrafter"/>
</dbReference>
<keyword evidence="3" id="KW-1003">Cell membrane</keyword>
<reference evidence="16" key="1">
    <citation type="submission" date="2021-06" db="EMBL/GenBank/DDBJ databases">
        <authorList>
            <person name="Hodson N. C."/>
            <person name="Mongue J. A."/>
            <person name="Jaron S. K."/>
        </authorList>
    </citation>
    <scope>NUCLEOTIDE SEQUENCE</scope>
</reference>
<dbReference type="Pfam" id="PF23105">
    <property type="entry name" value="EGF_integrin"/>
    <property type="match status" value="1"/>
</dbReference>
<feature type="domain" description="Integrin beta subunit VWA" evidence="14">
    <location>
        <begin position="1"/>
        <end position="313"/>
    </location>
</feature>
<dbReference type="OrthoDB" id="410592at2759"/>
<dbReference type="Pfam" id="PF08725">
    <property type="entry name" value="Integrin_b_cyt"/>
    <property type="match status" value="1"/>
</dbReference>
<dbReference type="GO" id="GO:0005178">
    <property type="term" value="F:integrin binding"/>
    <property type="evidence" value="ECO:0007669"/>
    <property type="project" value="TreeGrafter"/>
</dbReference>
<dbReference type="InterPro" id="IPR009305">
    <property type="entry name" value="Mpo1-like"/>
</dbReference>
<evidence type="ECO:0000256" key="9">
    <source>
        <dbReference type="ARBA" id="ARBA00023037"/>
    </source>
</evidence>
<dbReference type="GO" id="GO:0008305">
    <property type="term" value="C:integrin complex"/>
    <property type="evidence" value="ECO:0007669"/>
    <property type="project" value="TreeGrafter"/>
</dbReference>
<evidence type="ECO:0000256" key="12">
    <source>
        <dbReference type="ARBA" id="ARBA00023180"/>
    </source>
</evidence>
<dbReference type="SMART" id="SM00187">
    <property type="entry name" value="INB"/>
    <property type="match status" value="1"/>
</dbReference>
<dbReference type="InterPro" id="IPR057243">
    <property type="entry name" value="Integrin_I-EGF_CS"/>
</dbReference>
<dbReference type="SMART" id="SM01241">
    <property type="entry name" value="Integrin_b_cyt"/>
    <property type="match status" value="1"/>
</dbReference>
<feature type="non-terminal residue" evidence="16">
    <location>
        <position position="1"/>
    </location>
</feature>
<dbReference type="InterPro" id="IPR014836">
    <property type="entry name" value="Integrin_bsu_cyt_dom"/>
</dbReference>
<dbReference type="PANTHER" id="PTHR10082:SF60">
    <property type="entry name" value="INTEGRIN BETA-PS"/>
    <property type="match status" value="1"/>
</dbReference>
<evidence type="ECO:0000256" key="11">
    <source>
        <dbReference type="ARBA" id="ARBA00023157"/>
    </source>
</evidence>
<keyword evidence="11" id="KW-1015">Disulfide bond</keyword>
<dbReference type="FunFam" id="3.40.50.410:FF:000002">
    <property type="entry name" value="Integrin beta"/>
    <property type="match status" value="1"/>
</dbReference>
<dbReference type="GO" id="GO:0007229">
    <property type="term" value="P:integrin-mediated signaling pathway"/>
    <property type="evidence" value="ECO:0007669"/>
    <property type="project" value="UniProtKB-KW"/>
</dbReference>
<keyword evidence="5" id="KW-0732">Signal</keyword>
<evidence type="ECO:0000256" key="4">
    <source>
        <dbReference type="ARBA" id="ARBA00022692"/>
    </source>
</evidence>
<dbReference type="GO" id="GO:0005925">
    <property type="term" value="C:focal adhesion"/>
    <property type="evidence" value="ECO:0007669"/>
    <property type="project" value="TreeGrafter"/>
</dbReference>
<dbReference type="InterPro" id="IPR015812">
    <property type="entry name" value="Integrin_bsu"/>
</dbReference>
<dbReference type="InterPro" id="IPR002369">
    <property type="entry name" value="Integrin_bsu_VWA"/>
</dbReference>
<dbReference type="GO" id="GO:0016477">
    <property type="term" value="P:cell migration"/>
    <property type="evidence" value="ECO:0007669"/>
    <property type="project" value="TreeGrafter"/>
</dbReference>
<evidence type="ECO:0000256" key="13">
    <source>
        <dbReference type="SAM" id="Phobius"/>
    </source>
</evidence>
<evidence type="ECO:0000256" key="1">
    <source>
        <dbReference type="ARBA" id="ARBA00004251"/>
    </source>
</evidence>
<dbReference type="AlphaFoldDB" id="A0A8J2LSV4"/>
<keyword evidence="9" id="KW-0401">Integrin</keyword>
<evidence type="ECO:0000259" key="15">
    <source>
        <dbReference type="SMART" id="SM01241"/>
    </source>
</evidence>
<dbReference type="GO" id="GO:0098609">
    <property type="term" value="P:cell-cell adhesion"/>
    <property type="evidence" value="ECO:0007669"/>
    <property type="project" value="TreeGrafter"/>
</dbReference>
<dbReference type="PROSITE" id="PS00243">
    <property type="entry name" value="I_EGF_1"/>
    <property type="match status" value="1"/>
</dbReference>
<dbReference type="GO" id="GO:0033627">
    <property type="term" value="P:cell adhesion mediated by integrin"/>
    <property type="evidence" value="ECO:0007669"/>
    <property type="project" value="TreeGrafter"/>
</dbReference>
<keyword evidence="8 13" id="KW-1133">Transmembrane helix</keyword>
<accession>A0A8J2LSV4</accession>
<dbReference type="EMBL" id="CAJVCH010571282">
    <property type="protein sequence ID" value="CAG7837086.1"/>
    <property type="molecule type" value="Genomic_DNA"/>
</dbReference>
<keyword evidence="17" id="KW-1185">Reference proteome</keyword>
<organism evidence="16 17">
    <name type="scientific">Allacma fusca</name>
    <dbReference type="NCBI Taxonomy" id="39272"/>
    <lineage>
        <taxon>Eukaryota</taxon>
        <taxon>Metazoa</taxon>
        <taxon>Ecdysozoa</taxon>
        <taxon>Arthropoda</taxon>
        <taxon>Hexapoda</taxon>
        <taxon>Collembola</taxon>
        <taxon>Symphypleona</taxon>
        <taxon>Sminthuridae</taxon>
        <taxon>Allacma</taxon>
    </lineage>
</organism>
<gene>
    <name evidence="16" type="ORF">AFUS01_LOCUS46251</name>
</gene>
<evidence type="ECO:0000256" key="2">
    <source>
        <dbReference type="ARBA" id="ARBA00007449"/>
    </source>
</evidence>
<dbReference type="GO" id="GO:0007160">
    <property type="term" value="P:cell-matrix adhesion"/>
    <property type="evidence" value="ECO:0007669"/>
    <property type="project" value="TreeGrafter"/>
</dbReference>
<evidence type="ECO:0000256" key="6">
    <source>
        <dbReference type="ARBA" id="ARBA00022737"/>
    </source>
</evidence>
<comment type="caution">
    <text evidence="16">The sequence shown here is derived from an EMBL/GenBank/DDBJ whole genome shotgun (WGS) entry which is preliminary data.</text>
</comment>
<evidence type="ECO:0008006" key="18">
    <source>
        <dbReference type="Google" id="ProtNLM"/>
    </source>
</evidence>
<dbReference type="PANTHER" id="PTHR10082">
    <property type="entry name" value="INTEGRIN BETA SUBUNIT"/>
    <property type="match status" value="1"/>
</dbReference>
<evidence type="ECO:0000256" key="5">
    <source>
        <dbReference type="ARBA" id="ARBA00022729"/>
    </source>
</evidence>
<evidence type="ECO:0000259" key="14">
    <source>
        <dbReference type="SMART" id="SM00187"/>
    </source>
</evidence>
<comment type="similarity">
    <text evidence="2">Belongs to the integrin beta chain family.</text>
</comment>
<keyword evidence="6" id="KW-0677">Repeat</keyword>
<proteinExistence type="inferred from homology"/>
<feature type="domain" description="Integrin beta subunit cytoplasmic" evidence="15">
    <location>
        <begin position="661"/>
        <end position="707"/>
    </location>
</feature>